<protein>
    <submittedName>
        <fullName evidence="3">Uncharacterized protein</fullName>
    </submittedName>
</protein>
<proteinExistence type="predicted"/>
<feature type="region of interest" description="Disordered" evidence="1">
    <location>
        <begin position="64"/>
        <end position="123"/>
    </location>
</feature>
<keyword evidence="4" id="KW-1185">Reference proteome</keyword>
<sequence length="123" mass="13537">MAPTGEPRKSPKPQPIGNIPIILLFTICTLCILFIFWRRADALRSAVSHQLKLLTKREGTIRLSIDDGPSSAEFLGDDDHDDHDEQDDNEPLADRAERLRWAGSGHGNADTLKAPTAPNLPTS</sequence>
<keyword evidence="2" id="KW-0472">Membrane</keyword>
<reference evidence="3 4" key="1">
    <citation type="submission" date="2014-04" db="EMBL/GenBank/DDBJ databases">
        <authorList>
            <consortium name="DOE Joint Genome Institute"/>
            <person name="Kuo A."/>
            <person name="Tarkka M."/>
            <person name="Buscot F."/>
            <person name="Kohler A."/>
            <person name="Nagy L.G."/>
            <person name="Floudas D."/>
            <person name="Copeland A."/>
            <person name="Barry K.W."/>
            <person name="Cichocki N."/>
            <person name="Veneault-Fourrey C."/>
            <person name="LaButti K."/>
            <person name="Lindquist E.A."/>
            <person name="Lipzen A."/>
            <person name="Lundell T."/>
            <person name="Morin E."/>
            <person name="Murat C."/>
            <person name="Sun H."/>
            <person name="Tunlid A."/>
            <person name="Henrissat B."/>
            <person name="Grigoriev I.V."/>
            <person name="Hibbett D.S."/>
            <person name="Martin F."/>
            <person name="Nordberg H.P."/>
            <person name="Cantor M.N."/>
            <person name="Hua S.X."/>
        </authorList>
    </citation>
    <scope>NUCLEOTIDE SEQUENCE [LARGE SCALE GENOMIC DNA]</scope>
    <source>
        <strain evidence="3 4">F 1598</strain>
    </source>
</reference>
<dbReference type="Proteomes" id="UP000054166">
    <property type="component" value="Unassembled WGS sequence"/>
</dbReference>
<evidence type="ECO:0000256" key="2">
    <source>
        <dbReference type="SAM" id="Phobius"/>
    </source>
</evidence>
<name>A0A0C3FBA3_PILCF</name>
<organism evidence="3 4">
    <name type="scientific">Piloderma croceum (strain F 1598)</name>
    <dbReference type="NCBI Taxonomy" id="765440"/>
    <lineage>
        <taxon>Eukaryota</taxon>
        <taxon>Fungi</taxon>
        <taxon>Dikarya</taxon>
        <taxon>Basidiomycota</taxon>
        <taxon>Agaricomycotina</taxon>
        <taxon>Agaricomycetes</taxon>
        <taxon>Agaricomycetidae</taxon>
        <taxon>Atheliales</taxon>
        <taxon>Atheliaceae</taxon>
        <taxon>Piloderma</taxon>
    </lineage>
</organism>
<dbReference type="HOGENOM" id="CLU_144904_0_0_1"/>
<dbReference type="OrthoDB" id="3198959at2759"/>
<dbReference type="InParanoid" id="A0A0C3FBA3"/>
<reference evidence="4" key="2">
    <citation type="submission" date="2015-01" db="EMBL/GenBank/DDBJ databases">
        <title>Evolutionary Origins and Diversification of the Mycorrhizal Mutualists.</title>
        <authorList>
            <consortium name="DOE Joint Genome Institute"/>
            <consortium name="Mycorrhizal Genomics Consortium"/>
            <person name="Kohler A."/>
            <person name="Kuo A."/>
            <person name="Nagy L.G."/>
            <person name="Floudas D."/>
            <person name="Copeland A."/>
            <person name="Barry K.W."/>
            <person name="Cichocki N."/>
            <person name="Veneault-Fourrey C."/>
            <person name="LaButti K."/>
            <person name="Lindquist E.A."/>
            <person name="Lipzen A."/>
            <person name="Lundell T."/>
            <person name="Morin E."/>
            <person name="Murat C."/>
            <person name="Riley R."/>
            <person name="Ohm R."/>
            <person name="Sun H."/>
            <person name="Tunlid A."/>
            <person name="Henrissat B."/>
            <person name="Grigoriev I.V."/>
            <person name="Hibbett D.S."/>
            <person name="Martin F."/>
        </authorList>
    </citation>
    <scope>NUCLEOTIDE SEQUENCE [LARGE SCALE GENOMIC DNA]</scope>
    <source>
        <strain evidence="4">F 1598</strain>
    </source>
</reference>
<dbReference type="AlphaFoldDB" id="A0A0C3FBA3"/>
<feature type="transmembrane region" description="Helical" evidence="2">
    <location>
        <begin position="16"/>
        <end position="37"/>
    </location>
</feature>
<feature type="compositionally biased region" description="Acidic residues" evidence="1">
    <location>
        <begin position="75"/>
        <end position="91"/>
    </location>
</feature>
<gene>
    <name evidence="3" type="ORF">PILCRDRAFT_820855</name>
</gene>
<accession>A0A0C3FBA3</accession>
<keyword evidence="2" id="KW-1133">Transmembrane helix</keyword>
<evidence type="ECO:0000256" key="1">
    <source>
        <dbReference type="SAM" id="MobiDB-lite"/>
    </source>
</evidence>
<dbReference type="EMBL" id="KN832996">
    <property type="protein sequence ID" value="KIM81970.1"/>
    <property type="molecule type" value="Genomic_DNA"/>
</dbReference>
<evidence type="ECO:0000313" key="4">
    <source>
        <dbReference type="Proteomes" id="UP000054166"/>
    </source>
</evidence>
<keyword evidence="2" id="KW-0812">Transmembrane</keyword>
<dbReference type="STRING" id="765440.A0A0C3FBA3"/>
<evidence type="ECO:0000313" key="3">
    <source>
        <dbReference type="EMBL" id="KIM81970.1"/>
    </source>
</evidence>